<keyword evidence="2" id="KW-1185">Reference proteome</keyword>
<accession>A0ABQ7ZUX5</accession>
<organism evidence="1 2">
    <name type="scientific">Brassica napus</name>
    <name type="common">Rape</name>
    <dbReference type="NCBI Taxonomy" id="3708"/>
    <lineage>
        <taxon>Eukaryota</taxon>
        <taxon>Viridiplantae</taxon>
        <taxon>Streptophyta</taxon>
        <taxon>Embryophyta</taxon>
        <taxon>Tracheophyta</taxon>
        <taxon>Spermatophyta</taxon>
        <taxon>Magnoliopsida</taxon>
        <taxon>eudicotyledons</taxon>
        <taxon>Gunneridae</taxon>
        <taxon>Pentapetalae</taxon>
        <taxon>rosids</taxon>
        <taxon>malvids</taxon>
        <taxon>Brassicales</taxon>
        <taxon>Brassicaceae</taxon>
        <taxon>Brassiceae</taxon>
        <taxon>Brassica</taxon>
    </lineage>
</organism>
<gene>
    <name evidence="1" type="ORF">HID58_060059</name>
</gene>
<dbReference type="EMBL" id="JAGKQM010000014">
    <property type="protein sequence ID" value="KAH0883963.1"/>
    <property type="molecule type" value="Genomic_DNA"/>
</dbReference>
<name>A0ABQ7ZUX5_BRANA</name>
<proteinExistence type="predicted"/>
<dbReference type="Proteomes" id="UP000824890">
    <property type="component" value="Unassembled WGS sequence"/>
</dbReference>
<reference evidence="1 2" key="1">
    <citation type="submission" date="2021-05" db="EMBL/GenBank/DDBJ databases">
        <title>Genome Assembly of Synthetic Allotetraploid Brassica napus Reveals Homoeologous Exchanges between Subgenomes.</title>
        <authorList>
            <person name="Davis J.T."/>
        </authorList>
    </citation>
    <scope>NUCLEOTIDE SEQUENCE [LARGE SCALE GENOMIC DNA]</scope>
    <source>
        <strain evidence="2">cv. Da-Ae</strain>
        <tissue evidence="1">Seedling</tissue>
    </source>
</reference>
<comment type="caution">
    <text evidence="1">The sequence shown here is derived from an EMBL/GenBank/DDBJ whole genome shotgun (WGS) entry which is preliminary data.</text>
</comment>
<evidence type="ECO:0000313" key="2">
    <source>
        <dbReference type="Proteomes" id="UP000824890"/>
    </source>
</evidence>
<sequence>MDGRKFFLRSFLGDELLGRNTSPSGVGFFVLRYFSFAAQSFDLENSGCHLCVGGGISFAVRIGVSFEGETSVKEALSLLRRWIWVSCLGVGLRYLQLLFLTSTRSRRYRGGSLSIYHAGQRCSFLSVVDLEEYGREVMRSFCCELGSVCQGSEWGRLQSEILFLWGEVEVLIRHEELATQMVSANALLELMREWLGKQFEHWKPKEEFRQYNLVMGVDDYSGGSSSMMILNGGLVFDDGSSY</sequence>
<protein>
    <submittedName>
        <fullName evidence="1">Uncharacterized protein</fullName>
    </submittedName>
</protein>
<evidence type="ECO:0000313" key="1">
    <source>
        <dbReference type="EMBL" id="KAH0883963.1"/>
    </source>
</evidence>